<dbReference type="RefSeq" id="WP_103961030.1">
    <property type="nucleotide sequence ID" value="NZ_FNVT01000014.1"/>
</dbReference>
<dbReference type="Gene3D" id="2.150.10.10">
    <property type="entry name" value="Serralysin-like metalloprotease, C-terminal"/>
    <property type="match status" value="2"/>
</dbReference>
<reference evidence="3 4" key="1">
    <citation type="submission" date="2016-10" db="EMBL/GenBank/DDBJ databases">
        <authorList>
            <person name="de Groot N.N."/>
        </authorList>
    </citation>
    <scope>NUCLEOTIDE SEQUENCE [LARGE SCALE GENOMIC DNA]</scope>
    <source>
        <strain evidence="3 4">CGMCC 4.7037</strain>
    </source>
</reference>
<dbReference type="SUPFAM" id="SSF51120">
    <property type="entry name" value="beta-Roll"/>
    <property type="match status" value="2"/>
</dbReference>
<keyword evidence="4" id="KW-1185">Reference proteome</keyword>
<feature type="signal peptide" evidence="2">
    <location>
        <begin position="1"/>
        <end position="27"/>
    </location>
</feature>
<dbReference type="EMBL" id="FNVT01000014">
    <property type="protein sequence ID" value="SEG99851.1"/>
    <property type="molecule type" value="Genomic_DNA"/>
</dbReference>
<sequence>MGSGSTRKIGAIAVVAGLAAAAQVALAVPSHANTGAGVSGGILTVTAQAGIANRITIGALPNGDVVVTDTADPVTAGAGCAQTAANTVTCAGVTGIVVDVGDLDDKAANGSTLPSRLLGGPGADSLRGGGGNDRITGGPGDDDLFGEGGNDMFPADAVVDGADDVLGGPGIADEATYQARGVGVRASADGDPGDGEPGEGDNLGNDVENVTGTFFNDELIGNISGNLLLGQAGDDRLIGHAADDTLVGGPGADALFGADGADRLLARDNVMGNDTLTGGAGIDFCDADPLDPLFTC</sequence>
<feature type="region of interest" description="Disordered" evidence="1">
    <location>
        <begin position="184"/>
        <end position="204"/>
    </location>
</feature>
<keyword evidence="2" id="KW-0732">Signal</keyword>
<evidence type="ECO:0000256" key="2">
    <source>
        <dbReference type="SAM" id="SignalP"/>
    </source>
</evidence>
<feature type="region of interest" description="Disordered" evidence="1">
    <location>
        <begin position="111"/>
        <end position="148"/>
    </location>
</feature>
<evidence type="ECO:0000313" key="3">
    <source>
        <dbReference type="EMBL" id="SEG99851.1"/>
    </source>
</evidence>
<dbReference type="Proteomes" id="UP000236732">
    <property type="component" value="Unassembled WGS sequence"/>
</dbReference>
<dbReference type="Pfam" id="PF00353">
    <property type="entry name" value="HemolysinCabind"/>
    <property type="match status" value="3"/>
</dbReference>
<dbReference type="InterPro" id="IPR018511">
    <property type="entry name" value="Hemolysin-typ_Ca-bd_CS"/>
</dbReference>
<dbReference type="AlphaFoldDB" id="A0A1H6ERY0"/>
<evidence type="ECO:0000256" key="1">
    <source>
        <dbReference type="SAM" id="MobiDB-lite"/>
    </source>
</evidence>
<name>A0A1H6ERY0_9ACTN</name>
<evidence type="ECO:0000313" key="4">
    <source>
        <dbReference type="Proteomes" id="UP000236732"/>
    </source>
</evidence>
<accession>A0A1H6ERY0</accession>
<feature type="compositionally biased region" description="Gly residues" evidence="1">
    <location>
        <begin position="119"/>
        <end position="132"/>
    </location>
</feature>
<proteinExistence type="predicted"/>
<protein>
    <submittedName>
        <fullName evidence="3">Hemolysin-type calcium-binding repeat-containing protein</fullName>
    </submittedName>
</protein>
<dbReference type="PRINTS" id="PR00313">
    <property type="entry name" value="CABNDNGRPT"/>
</dbReference>
<dbReference type="PROSITE" id="PS00330">
    <property type="entry name" value="HEMOLYSIN_CALCIUM"/>
    <property type="match status" value="1"/>
</dbReference>
<organism evidence="3 4">
    <name type="scientific">Nonomuraea solani</name>
    <dbReference type="NCBI Taxonomy" id="1144553"/>
    <lineage>
        <taxon>Bacteria</taxon>
        <taxon>Bacillati</taxon>
        <taxon>Actinomycetota</taxon>
        <taxon>Actinomycetes</taxon>
        <taxon>Streptosporangiales</taxon>
        <taxon>Streptosporangiaceae</taxon>
        <taxon>Nonomuraea</taxon>
    </lineage>
</organism>
<dbReference type="InterPro" id="IPR001343">
    <property type="entry name" value="Hemolysn_Ca-bd"/>
</dbReference>
<feature type="chain" id="PRO_5039580949" evidence="2">
    <location>
        <begin position="28"/>
        <end position="296"/>
    </location>
</feature>
<dbReference type="InterPro" id="IPR011049">
    <property type="entry name" value="Serralysin-like_metalloprot_C"/>
</dbReference>
<gene>
    <name evidence="3" type="ORF">SAMN05444920_114127</name>
</gene>
<dbReference type="GO" id="GO:0005509">
    <property type="term" value="F:calcium ion binding"/>
    <property type="evidence" value="ECO:0007669"/>
    <property type="project" value="InterPro"/>
</dbReference>